<evidence type="ECO:0000256" key="5">
    <source>
        <dbReference type="ARBA" id="ARBA00022833"/>
    </source>
</evidence>
<dbReference type="InterPro" id="IPR024079">
    <property type="entry name" value="MetalloPept_cat_dom_sf"/>
</dbReference>
<dbReference type="GO" id="GO:0006518">
    <property type="term" value="P:peptide metabolic process"/>
    <property type="evidence" value="ECO:0007669"/>
    <property type="project" value="TreeGrafter"/>
</dbReference>
<name>I2CQQ3_NANGC</name>
<evidence type="ECO:0000256" key="11">
    <source>
        <dbReference type="SAM" id="SignalP"/>
    </source>
</evidence>
<dbReference type="InterPro" id="IPR045090">
    <property type="entry name" value="Pept_M3A_M3B"/>
</dbReference>
<feature type="signal peptide" evidence="11">
    <location>
        <begin position="1"/>
        <end position="23"/>
    </location>
</feature>
<dbReference type="Pfam" id="PF19310">
    <property type="entry name" value="TOP_N"/>
    <property type="match status" value="1"/>
</dbReference>
<keyword evidence="6 9" id="KW-0482">Metalloprotease</keyword>
<dbReference type="Pfam" id="PF01432">
    <property type="entry name" value="Peptidase_M3"/>
    <property type="match status" value="1"/>
</dbReference>
<feature type="domain" description="Peptidase M3A/M3B catalytic" evidence="12">
    <location>
        <begin position="355"/>
        <end position="809"/>
    </location>
</feature>
<keyword evidence="11" id="KW-0732">Signal</keyword>
<dbReference type="InterPro" id="IPR001567">
    <property type="entry name" value="Pept_M3A_M3B_dom"/>
</dbReference>
<feature type="region of interest" description="Disordered" evidence="10">
    <location>
        <begin position="95"/>
        <end position="123"/>
    </location>
</feature>
<keyword evidence="2 9" id="KW-0645">Protease</keyword>
<dbReference type="EMBL" id="JU980173">
    <property type="protein sequence ID" value="AFJ69236.1"/>
    <property type="molecule type" value="mRNA"/>
</dbReference>
<dbReference type="GO" id="GO:0006508">
    <property type="term" value="P:proteolysis"/>
    <property type="evidence" value="ECO:0007669"/>
    <property type="project" value="UniProtKB-KW"/>
</dbReference>
<dbReference type="InterPro" id="IPR034005">
    <property type="entry name" value="M3A_DCP"/>
</dbReference>
<reference evidence="14" key="1">
    <citation type="journal article" date="2012" name="Bioengineered">
        <title>Additional insights into the genome of the oleaginous model alga Nannochloropsis gaditana.</title>
        <authorList>
            <person name="Jinkerson R.E."/>
            <person name="Radakovits R."/>
            <person name="Posewitz M.C."/>
        </authorList>
    </citation>
    <scope>NUCLEOTIDE SEQUENCE</scope>
    <source>
        <strain evidence="14">CCMP526</strain>
    </source>
</reference>
<reference evidence="14" key="2">
    <citation type="journal article" date="2012" name="Nat. Commun.">
        <title>Draft genome sequence and genetic transformation of the oleaginous alga Nannochloropis gaditana.</title>
        <authorList>
            <person name="Radakovits R."/>
            <person name="Jinkerson R.E."/>
            <person name="Fuerstenberg S.I."/>
            <person name="Tae H."/>
            <person name="Settlage R.E."/>
            <person name="Boore J.L."/>
            <person name="Posewitz M.C."/>
        </authorList>
    </citation>
    <scope>NUCLEOTIDE SEQUENCE</scope>
    <source>
        <strain evidence="14">CCMP526</strain>
    </source>
</reference>
<dbReference type="InterPro" id="IPR045666">
    <property type="entry name" value="OpdA_N"/>
</dbReference>
<evidence type="ECO:0000256" key="10">
    <source>
        <dbReference type="SAM" id="MobiDB-lite"/>
    </source>
</evidence>
<keyword evidence="3 9" id="KW-0479">Metal-binding</keyword>
<feature type="compositionally biased region" description="Gly residues" evidence="10">
    <location>
        <begin position="114"/>
        <end position="123"/>
    </location>
</feature>
<dbReference type="InterPro" id="IPR024077">
    <property type="entry name" value="Neurolysin/TOP_dom2"/>
</dbReference>
<keyword evidence="5 9" id="KW-0862">Zinc</keyword>
<sequence length="820" mass="90622">MRNAYHRRGVLIFLLAIYASIDTMLRHGLGKVQGARPLQAGRVRTLFLGASSTRHVQRPHPHPYTHRTSSKSIAWTRAAAALGGMSLLTSVTGTAGGGSGGPTAPTKGMTSMAAGGGGGGGGNALLEQEGLPKFGKITPEAVVPAIRQLSEDFLSRFQELEARCSQEGAASFEAVIETMEKARGPLEYGWGVVNHLLGVKNSDALREAHQTVQPEVVAMLTQIGQSRPLYDAMVAIQETPSEWEKLDPAQKRIVASSIRDMRLSGVGLDGEAKERFKAIKLELSKLSTSFSNNVLDSTKAFSLLITDKAEVRGLPSMFLDLFAQNAVQKGHSEATGEKGPWAIGLDMPSYLPAMQFLEDRKVRETLYRGFLQRASQAPYDNTENVNQILTLKKELAHLLGYNNYAEVSLASKMAPSIEAVQELTSFLRDKSYPSAVAELQSVQEYANKNGFEGTLALWDLTFWAERMKEGKYGIKEEELRPYFALPNVLDGLFSLSRRIFGIEIVAADGEVEVWDPAVRFYKVLDAESQEHIASFYLDPYSRPENKRGGAWMDVCTGKSRVLGRKPVAYLTCNGSPPVGDTPSLMTFREVETLFHEFGHGAQHMLTEVAHGDAAGINGVEWDAVELPSQFMENWCYDKPTFYGLARHYQTGEPLPEDIFAKLVALKHYNAGMTMLRQLYFGKMDMELHSTFDPNNKDGETIFDVQRRVAREYTVIPPLEEDRFLLSFSHIFAGGYASGYYSYKWAEVMSADAFSAFEEVGLDNEEKVQEVGRRFRQTVLAMGGGTPPSEVYEAFRGRQPKPDALLRHSGLAKEGECASTH</sequence>
<accession>I2CQQ3</accession>
<dbReference type="CDD" id="cd06456">
    <property type="entry name" value="M3A_DCP"/>
    <property type="match status" value="1"/>
</dbReference>
<evidence type="ECO:0000256" key="1">
    <source>
        <dbReference type="ARBA" id="ARBA00006040"/>
    </source>
</evidence>
<dbReference type="Gene3D" id="1.10.1370.10">
    <property type="entry name" value="Neurolysin, domain 3"/>
    <property type="match status" value="1"/>
</dbReference>
<evidence type="ECO:0000256" key="2">
    <source>
        <dbReference type="ARBA" id="ARBA00022670"/>
    </source>
</evidence>
<dbReference type="GO" id="GO:0004222">
    <property type="term" value="F:metalloendopeptidase activity"/>
    <property type="evidence" value="ECO:0007669"/>
    <property type="project" value="UniProtKB-EC"/>
</dbReference>
<evidence type="ECO:0000313" key="14">
    <source>
        <dbReference type="EMBL" id="AFJ69236.1"/>
    </source>
</evidence>
<evidence type="ECO:0000259" key="13">
    <source>
        <dbReference type="Pfam" id="PF19310"/>
    </source>
</evidence>
<dbReference type="AlphaFoldDB" id="I2CQQ3"/>
<comment type="catalytic activity">
    <reaction evidence="7">
        <text>Hydrolysis of oligopeptides, with broad specificity. Gly or Ala commonly occur as P1 or P1' residues, but more distant residues are also important, as is shown by the fact that Z-Gly-Pro-Gly-|-Gly-Pro-Ala is cleaved, but not Z-(Gly)(5).</text>
        <dbReference type="EC" id="3.4.24.70"/>
    </reaction>
</comment>
<dbReference type="PANTHER" id="PTHR11804:SF83">
    <property type="entry name" value="LD37516P"/>
    <property type="match status" value="1"/>
</dbReference>
<gene>
    <name evidence="14" type="ORF">NGATSA_3003600</name>
</gene>
<dbReference type="EC" id="3.4.24.70" evidence="8"/>
<dbReference type="Gene3D" id="1.10.1370.40">
    <property type="match status" value="1"/>
</dbReference>
<dbReference type="PANTHER" id="PTHR11804">
    <property type="entry name" value="PROTEASE M3 THIMET OLIGOPEPTIDASE-RELATED"/>
    <property type="match status" value="1"/>
</dbReference>
<feature type="chain" id="PRO_5003657052" description="oligopeptidase A" evidence="11">
    <location>
        <begin position="24"/>
        <end position="820"/>
    </location>
</feature>
<dbReference type="GO" id="GO:0046872">
    <property type="term" value="F:metal ion binding"/>
    <property type="evidence" value="ECO:0007669"/>
    <property type="project" value="UniProtKB-UniRule"/>
</dbReference>
<evidence type="ECO:0000256" key="7">
    <source>
        <dbReference type="ARBA" id="ARBA00024603"/>
    </source>
</evidence>
<proteinExistence type="evidence at transcript level"/>
<dbReference type="Gene3D" id="3.40.390.10">
    <property type="entry name" value="Collagenase (Catalytic Domain)"/>
    <property type="match status" value="1"/>
</dbReference>
<evidence type="ECO:0000256" key="8">
    <source>
        <dbReference type="ARBA" id="ARBA00026100"/>
    </source>
</evidence>
<dbReference type="GO" id="GO:0005829">
    <property type="term" value="C:cytosol"/>
    <property type="evidence" value="ECO:0007669"/>
    <property type="project" value="UniProtKB-ARBA"/>
</dbReference>
<feature type="domain" description="Oligopeptidase A N-terminal" evidence="13">
    <location>
        <begin position="147"/>
        <end position="273"/>
    </location>
</feature>
<comment type="cofactor">
    <cofactor evidence="9">
        <name>Zn(2+)</name>
        <dbReference type="ChEBI" id="CHEBI:29105"/>
    </cofactor>
    <text evidence="9">Binds 1 zinc ion.</text>
</comment>
<organism evidence="14">
    <name type="scientific">Nannochloropsis gaditana (strain CCMP526)</name>
    <name type="common">Green microalga</name>
    <name type="synonym">Microchloropsis gaditana</name>
    <dbReference type="NCBI Taxonomy" id="1093141"/>
    <lineage>
        <taxon>Eukaryota</taxon>
        <taxon>Sar</taxon>
        <taxon>Stramenopiles</taxon>
        <taxon>Ochrophyta</taxon>
        <taxon>Eustigmatophyceae</taxon>
        <taxon>Eustigmatales</taxon>
        <taxon>Monodopsidaceae</taxon>
        <taxon>Nannochloropsis</taxon>
    </lineage>
</organism>
<evidence type="ECO:0000259" key="12">
    <source>
        <dbReference type="Pfam" id="PF01432"/>
    </source>
</evidence>
<evidence type="ECO:0000256" key="4">
    <source>
        <dbReference type="ARBA" id="ARBA00022801"/>
    </source>
</evidence>
<comment type="similarity">
    <text evidence="1 9">Belongs to the peptidase M3 family.</text>
</comment>
<dbReference type="MEROPS" id="M03.A01"/>
<dbReference type="SUPFAM" id="SSF55486">
    <property type="entry name" value="Metalloproteases ('zincins'), catalytic domain"/>
    <property type="match status" value="1"/>
</dbReference>
<evidence type="ECO:0000256" key="9">
    <source>
        <dbReference type="RuleBase" id="RU003435"/>
    </source>
</evidence>
<evidence type="ECO:0000256" key="3">
    <source>
        <dbReference type="ARBA" id="ARBA00022723"/>
    </source>
</evidence>
<dbReference type="FunFam" id="3.40.390.10:FF:000009">
    <property type="entry name" value="Oligopeptidase A"/>
    <property type="match status" value="1"/>
</dbReference>
<keyword evidence="4 9" id="KW-0378">Hydrolase</keyword>
<protein>
    <recommendedName>
        <fullName evidence="8">oligopeptidase A</fullName>
        <ecNumber evidence="8">3.4.24.70</ecNumber>
    </recommendedName>
</protein>
<evidence type="ECO:0000256" key="6">
    <source>
        <dbReference type="ARBA" id="ARBA00023049"/>
    </source>
</evidence>